<evidence type="ECO:0000313" key="2">
    <source>
        <dbReference type="EMBL" id="KAK4174427.1"/>
    </source>
</evidence>
<accession>A0AAN7A6R7</accession>
<evidence type="ECO:0000256" key="1">
    <source>
        <dbReference type="SAM" id="MobiDB-lite"/>
    </source>
</evidence>
<proteinExistence type="predicted"/>
<feature type="compositionally biased region" description="Low complexity" evidence="1">
    <location>
        <begin position="574"/>
        <end position="584"/>
    </location>
</feature>
<feature type="region of interest" description="Disordered" evidence="1">
    <location>
        <begin position="558"/>
        <end position="584"/>
    </location>
</feature>
<reference evidence="2" key="1">
    <citation type="journal article" date="2023" name="Mol. Phylogenet. Evol.">
        <title>Genome-scale phylogeny and comparative genomics of the fungal order Sordariales.</title>
        <authorList>
            <person name="Hensen N."/>
            <person name="Bonometti L."/>
            <person name="Westerberg I."/>
            <person name="Brannstrom I.O."/>
            <person name="Guillou S."/>
            <person name="Cros-Aarteil S."/>
            <person name="Calhoun S."/>
            <person name="Haridas S."/>
            <person name="Kuo A."/>
            <person name="Mondo S."/>
            <person name="Pangilinan J."/>
            <person name="Riley R."/>
            <person name="LaButti K."/>
            <person name="Andreopoulos B."/>
            <person name="Lipzen A."/>
            <person name="Chen C."/>
            <person name="Yan M."/>
            <person name="Daum C."/>
            <person name="Ng V."/>
            <person name="Clum A."/>
            <person name="Steindorff A."/>
            <person name="Ohm R.A."/>
            <person name="Martin F."/>
            <person name="Silar P."/>
            <person name="Natvig D.O."/>
            <person name="Lalanne C."/>
            <person name="Gautier V."/>
            <person name="Ament-Velasquez S.L."/>
            <person name="Kruys A."/>
            <person name="Hutchinson M.I."/>
            <person name="Powell A.J."/>
            <person name="Barry K."/>
            <person name="Miller A.N."/>
            <person name="Grigoriev I.V."/>
            <person name="Debuchy R."/>
            <person name="Gladieux P."/>
            <person name="Hiltunen Thoren M."/>
            <person name="Johannesson H."/>
        </authorList>
    </citation>
    <scope>NUCLEOTIDE SEQUENCE</scope>
    <source>
        <strain evidence="2">CBS 892.96</strain>
    </source>
</reference>
<comment type="caution">
    <text evidence="2">The sequence shown here is derived from an EMBL/GenBank/DDBJ whole genome shotgun (WGS) entry which is preliminary data.</text>
</comment>
<dbReference type="Proteomes" id="UP001302321">
    <property type="component" value="Unassembled WGS sequence"/>
</dbReference>
<name>A0AAN7A6R7_9PEZI</name>
<evidence type="ECO:0000313" key="3">
    <source>
        <dbReference type="Proteomes" id="UP001302321"/>
    </source>
</evidence>
<organism evidence="2 3">
    <name type="scientific">Triangularia setosa</name>
    <dbReference type="NCBI Taxonomy" id="2587417"/>
    <lineage>
        <taxon>Eukaryota</taxon>
        <taxon>Fungi</taxon>
        <taxon>Dikarya</taxon>
        <taxon>Ascomycota</taxon>
        <taxon>Pezizomycotina</taxon>
        <taxon>Sordariomycetes</taxon>
        <taxon>Sordariomycetidae</taxon>
        <taxon>Sordariales</taxon>
        <taxon>Podosporaceae</taxon>
        <taxon>Triangularia</taxon>
    </lineage>
</organism>
<gene>
    <name evidence="2" type="ORF">QBC36DRAFT_357555</name>
</gene>
<dbReference type="EMBL" id="MU866282">
    <property type="protein sequence ID" value="KAK4174427.1"/>
    <property type="molecule type" value="Genomic_DNA"/>
</dbReference>
<dbReference type="PANTHER" id="PTHR39214:SF1">
    <property type="entry name" value="MICROBODY (PEROXISOME) BIOGENESIS PROTEIN PEROXIN 8 (EUROFUNG)"/>
    <property type="match status" value="1"/>
</dbReference>
<sequence length="692" mass="76582">MSIDRLLTKVLELYQDVHDDARTEQIYGSTTALLTNLSNPLNLSLLTSQLLIAPAIWGRHDGMRTCYRVISIFNSAAIHVRRNELENAKHKGPRSGGGLGSDAWATAVLKGADDQSSRWQHLLVFTGVLMGMESGNRNSLSGGMRRTVERAVVTAANLALQRSEPVPPAPAGPVTLALNYTFSLLSESSRTSLDCDALIPAATAAMLGPDGLEDGVFVGAIDLDVRQAEEKFMWEPNSPSYLHITQLEKKPLVSGLGPLSRLLGYAIQNARDSRIILQLQDDLVTFTGKLFHHWQANKLSELEISEEGIFLTPETLTGTWEGLWQFLKKLMYGIVAISQAIVARSLLDWRLKKHDVAPVVATKTLYTLRNLYFISSRNGSDSFQVYQFTYLTSLDTLARFGDASAAFLQEIKPTAEGSIPVHPLHRTLDLFYLNVAEHLPLHLPPEACDNLIVQPAITYLTHAAPLSPRMMELFESAHSAVLSVLSCPHNAPITVELVPFYAETLFSSFPKHISPRQFRLAFKTIMQILSPPFPIAASHPQLAETLLEMVRYRANVAGQNPTGQTPLPPPPAVDPQAQQEAQEPMSEQSTLVLTLIDALPFLQLNIFEDWMTLAAHAVNEIRDSALREGVKRRFWEVLVTGEMDVERAAIGVAWWGTKGGREAVLFGQAPQRQEEMYMMSGALPLTERESKL</sequence>
<protein>
    <submittedName>
        <fullName evidence="2">PEX8 peroxisomal biogenesis factor 8</fullName>
    </submittedName>
</protein>
<reference evidence="2" key="2">
    <citation type="submission" date="2023-05" db="EMBL/GenBank/DDBJ databases">
        <authorList>
            <consortium name="Lawrence Berkeley National Laboratory"/>
            <person name="Steindorff A."/>
            <person name="Hensen N."/>
            <person name="Bonometti L."/>
            <person name="Westerberg I."/>
            <person name="Brannstrom I.O."/>
            <person name="Guillou S."/>
            <person name="Cros-Aarteil S."/>
            <person name="Calhoun S."/>
            <person name="Haridas S."/>
            <person name="Kuo A."/>
            <person name="Mondo S."/>
            <person name="Pangilinan J."/>
            <person name="Riley R."/>
            <person name="Labutti K."/>
            <person name="Andreopoulos B."/>
            <person name="Lipzen A."/>
            <person name="Chen C."/>
            <person name="Yanf M."/>
            <person name="Daum C."/>
            <person name="Ng V."/>
            <person name="Clum A."/>
            <person name="Ohm R."/>
            <person name="Martin F."/>
            <person name="Silar P."/>
            <person name="Natvig D."/>
            <person name="Lalanne C."/>
            <person name="Gautier V."/>
            <person name="Ament-Velasquez S.L."/>
            <person name="Kruys A."/>
            <person name="Hutchinson M.I."/>
            <person name="Powell A.J."/>
            <person name="Barry K."/>
            <person name="Miller A.N."/>
            <person name="Grigoriev I.V."/>
            <person name="Debuchy R."/>
            <person name="Gladieux P."/>
            <person name="Thoren M.H."/>
            <person name="Johannesson H."/>
        </authorList>
    </citation>
    <scope>NUCLEOTIDE SEQUENCE</scope>
    <source>
        <strain evidence="2">CBS 892.96</strain>
    </source>
</reference>
<keyword evidence="3" id="KW-1185">Reference proteome</keyword>
<dbReference type="InterPro" id="IPR055334">
    <property type="entry name" value="PEX8-like"/>
</dbReference>
<dbReference type="AlphaFoldDB" id="A0AAN7A6R7"/>
<dbReference type="Pfam" id="PF26001">
    <property type="entry name" value="Pex8"/>
    <property type="match status" value="1"/>
</dbReference>
<dbReference type="PANTHER" id="PTHR39214">
    <property type="entry name" value="MICROBODY (PEROXISOME) BIOGENESIS PROTEIN PEROXIN 8 (EUROFUNG)"/>
    <property type="match status" value="1"/>
</dbReference>